<evidence type="ECO:0000313" key="3">
    <source>
        <dbReference type="EMBL" id="MBK4215070.1"/>
    </source>
</evidence>
<evidence type="ECO:0000313" key="4">
    <source>
        <dbReference type="Proteomes" id="UP000640485"/>
    </source>
</evidence>
<comment type="caution">
    <text evidence="3">The sequence shown here is derived from an EMBL/GenBank/DDBJ whole genome shotgun (WGS) entry which is preliminary data.</text>
</comment>
<dbReference type="AlphaFoldDB" id="A0A934VYS3"/>
<reference evidence="3" key="1">
    <citation type="submission" date="2021-01" db="EMBL/GenBank/DDBJ databases">
        <title>Paracoccus amoyensis sp. nov., isolated from the surface seawater along the coast of Xiamen Island, China.</title>
        <authorList>
            <person name="Lyu L."/>
        </authorList>
    </citation>
    <scope>NUCLEOTIDE SEQUENCE</scope>
    <source>
        <strain evidence="3">MJ17</strain>
    </source>
</reference>
<sequence length="177" mass="19486">MQIRLVGPLCLALTLATGALAQQPDLCFGRTYDAAHLAANPLQQVRDIRVLELPPDDSDPAYGVTNYDIRVLFRDDPREFNAAPGCLKGETDALRCIVECDGGVMFPERLADGRLKITTSYLRAETTEGADGEGGCAEPVTRSIADNRPEGADEEQVHQTIFLLYPRDPRECKWQGH</sequence>
<keyword evidence="2" id="KW-0732">Signal</keyword>
<feature type="chain" id="PRO_5037481485" evidence="2">
    <location>
        <begin position="22"/>
        <end position="177"/>
    </location>
</feature>
<gene>
    <name evidence="3" type="ORF">JJJ17_03930</name>
</gene>
<feature type="signal peptide" evidence="2">
    <location>
        <begin position="1"/>
        <end position="21"/>
    </location>
</feature>
<proteinExistence type="predicted"/>
<dbReference type="RefSeq" id="WP_200683927.1">
    <property type="nucleotide sequence ID" value="NZ_JAEPRQ010000001.1"/>
</dbReference>
<dbReference type="Proteomes" id="UP000640485">
    <property type="component" value="Unassembled WGS sequence"/>
</dbReference>
<feature type="compositionally biased region" description="Basic and acidic residues" evidence="1">
    <location>
        <begin position="145"/>
        <end position="155"/>
    </location>
</feature>
<dbReference type="EMBL" id="JAEPRQ010000001">
    <property type="protein sequence ID" value="MBK4215070.1"/>
    <property type="molecule type" value="Genomic_DNA"/>
</dbReference>
<evidence type="ECO:0000256" key="1">
    <source>
        <dbReference type="SAM" id="MobiDB-lite"/>
    </source>
</evidence>
<keyword evidence="4" id="KW-1185">Reference proteome</keyword>
<accession>A0A934VYS3</accession>
<organism evidence="3 4">
    <name type="scientific">Paracoccus caeni</name>
    <dbReference type="NCBI Taxonomy" id="657651"/>
    <lineage>
        <taxon>Bacteria</taxon>
        <taxon>Pseudomonadati</taxon>
        <taxon>Pseudomonadota</taxon>
        <taxon>Alphaproteobacteria</taxon>
        <taxon>Rhodobacterales</taxon>
        <taxon>Paracoccaceae</taxon>
        <taxon>Paracoccus</taxon>
    </lineage>
</organism>
<name>A0A934VYS3_9RHOB</name>
<protein>
    <submittedName>
        <fullName evidence="3">Uncharacterized protein</fullName>
    </submittedName>
</protein>
<feature type="region of interest" description="Disordered" evidence="1">
    <location>
        <begin position="128"/>
        <end position="155"/>
    </location>
</feature>
<evidence type="ECO:0000256" key="2">
    <source>
        <dbReference type="SAM" id="SignalP"/>
    </source>
</evidence>